<dbReference type="InterPro" id="IPR003656">
    <property type="entry name" value="Znf_BED"/>
</dbReference>
<dbReference type="Pfam" id="PF02892">
    <property type="entry name" value="zf-BED"/>
    <property type="match status" value="1"/>
</dbReference>
<dbReference type="SMART" id="SM00614">
    <property type="entry name" value="ZnF_BED"/>
    <property type="match status" value="1"/>
</dbReference>
<dbReference type="GO" id="GO:0008270">
    <property type="term" value="F:zinc ion binding"/>
    <property type="evidence" value="ECO:0007669"/>
    <property type="project" value="UniProtKB-KW"/>
</dbReference>
<evidence type="ECO:0000256" key="2">
    <source>
        <dbReference type="ARBA" id="ARBA00022723"/>
    </source>
</evidence>
<dbReference type="GO" id="GO:0046983">
    <property type="term" value="F:protein dimerization activity"/>
    <property type="evidence" value="ECO:0007669"/>
    <property type="project" value="InterPro"/>
</dbReference>
<name>A0A2A4JMY2_HELVI</name>
<evidence type="ECO:0000259" key="10">
    <source>
        <dbReference type="PROSITE" id="PS50808"/>
    </source>
</evidence>
<evidence type="ECO:0000256" key="9">
    <source>
        <dbReference type="PROSITE-ProRule" id="PRU00027"/>
    </source>
</evidence>
<dbReference type="PANTHER" id="PTHR46481:SF10">
    <property type="entry name" value="ZINC FINGER BED DOMAIN-CONTAINING PROTEIN 39"/>
    <property type="match status" value="1"/>
</dbReference>
<evidence type="ECO:0000256" key="6">
    <source>
        <dbReference type="ARBA" id="ARBA00023125"/>
    </source>
</evidence>
<dbReference type="STRING" id="7102.A0A2A4JMY2"/>
<dbReference type="SUPFAM" id="SSF53098">
    <property type="entry name" value="Ribonuclease H-like"/>
    <property type="match status" value="1"/>
</dbReference>
<keyword evidence="5" id="KW-0805">Transcription regulation</keyword>
<evidence type="ECO:0000256" key="8">
    <source>
        <dbReference type="ARBA" id="ARBA00023242"/>
    </source>
</evidence>
<evidence type="ECO:0000256" key="3">
    <source>
        <dbReference type="ARBA" id="ARBA00022771"/>
    </source>
</evidence>
<keyword evidence="2" id="KW-0479">Metal-binding</keyword>
<accession>A0A2A4JMY2</accession>
<keyword evidence="4" id="KW-0862">Zinc</keyword>
<keyword evidence="6" id="KW-0238">DNA-binding</keyword>
<dbReference type="GO" id="GO:0009791">
    <property type="term" value="P:post-embryonic development"/>
    <property type="evidence" value="ECO:0007669"/>
    <property type="project" value="UniProtKB-ARBA"/>
</dbReference>
<organism evidence="11">
    <name type="scientific">Heliothis virescens</name>
    <name type="common">Tobacco budworm moth</name>
    <dbReference type="NCBI Taxonomy" id="7102"/>
    <lineage>
        <taxon>Eukaryota</taxon>
        <taxon>Metazoa</taxon>
        <taxon>Ecdysozoa</taxon>
        <taxon>Arthropoda</taxon>
        <taxon>Hexapoda</taxon>
        <taxon>Insecta</taxon>
        <taxon>Pterygota</taxon>
        <taxon>Neoptera</taxon>
        <taxon>Endopterygota</taxon>
        <taxon>Lepidoptera</taxon>
        <taxon>Glossata</taxon>
        <taxon>Ditrysia</taxon>
        <taxon>Noctuoidea</taxon>
        <taxon>Noctuidae</taxon>
        <taxon>Heliothinae</taxon>
        <taxon>Heliothis</taxon>
    </lineage>
</organism>
<evidence type="ECO:0000256" key="4">
    <source>
        <dbReference type="ARBA" id="ARBA00022833"/>
    </source>
</evidence>
<dbReference type="InterPro" id="IPR008906">
    <property type="entry name" value="HATC_C_dom"/>
</dbReference>
<protein>
    <recommendedName>
        <fullName evidence="10">BED-type domain-containing protein</fullName>
    </recommendedName>
</protein>
<dbReference type="AlphaFoldDB" id="A0A2A4JMY2"/>
<feature type="domain" description="BED-type" evidence="10">
    <location>
        <begin position="3"/>
        <end position="55"/>
    </location>
</feature>
<gene>
    <name evidence="11" type="ORF">B5V51_495</name>
</gene>
<evidence type="ECO:0000313" key="11">
    <source>
        <dbReference type="EMBL" id="PCG72760.1"/>
    </source>
</evidence>
<dbReference type="GO" id="GO:0005634">
    <property type="term" value="C:nucleus"/>
    <property type="evidence" value="ECO:0007669"/>
    <property type="project" value="UniProtKB-SubCell"/>
</dbReference>
<dbReference type="InterPro" id="IPR052035">
    <property type="entry name" value="ZnF_BED_domain_contain"/>
</dbReference>
<evidence type="ECO:0000256" key="5">
    <source>
        <dbReference type="ARBA" id="ARBA00023015"/>
    </source>
</evidence>
<dbReference type="SUPFAM" id="SSF57667">
    <property type="entry name" value="beta-beta-alpha zinc fingers"/>
    <property type="match status" value="1"/>
</dbReference>
<sequence>MSRKTSEIWTHFDKKDNAVGVAVCKYCNNKFSFKSTTGNLNSHLKRAHASVYLAKQNISELNENAVPSTSTAEANALDVATASTSTGAVVNQGNQNQPLVQRLCAAKRQRTIQAYATKKITPDEKKRIDRDLLDLFILDYQPFRIVEDKGFKKYSKNIPGYTLPCRQTISTTMIPALYADTLNKTKEIVAQDALSVCLTTDCWTSSQTESYIGVTAHYIDSNFEPKQILLECKSLNESHTSSNLARELKRVTDEWNLTQKVNFAISDNARNIVKAIETELEWKHYGCYAHTLNLIVTAALRPLDELMDKVKNIVAHFKRSTSATDMLLSYQLKNMTDSGEPKRLVQQVPTRWNSTYYMLRRFSLLKEAVKHCMALIEKDWPEINALDWETMSELCTVLQPFEEITSSISGDEYLSGSLVIVVTNCLKEVCDDFLNKEEYKLFYPAVVDVITSLQRGLKERFSGVEHSKTFGLCTLLDPRFKLLCFKNEHAVAELKKHVHMLIIGVINKNQLTENVIEEERPVTAGKVSAWNKFDELLQKNKPQGNAQARAIRELHMYLDDEMLPRKNSEGKWNSPSQWWRDHKIIYPHLSHLFRSKCNIVATSVPCERLFSKTGLIINDRRCRLKPQKVEKLAFLNANS</sequence>
<reference evidence="11" key="1">
    <citation type="submission" date="2017-09" db="EMBL/GenBank/DDBJ databases">
        <title>Contemporary evolution of a Lepidopteran species, Heliothis virescens, in response to modern agricultural practices.</title>
        <authorList>
            <person name="Fritz M.L."/>
            <person name="Deyonke A.M."/>
            <person name="Papanicolaou A."/>
            <person name="Micinski S."/>
            <person name="Westbrook J."/>
            <person name="Gould F."/>
        </authorList>
    </citation>
    <scope>NUCLEOTIDE SEQUENCE [LARGE SCALE GENOMIC DNA]</scope>
    <source>
        <strain evidence="11">HvINT-</strain>
        <tissue evidence="11">Whole body</tissue>
    </source>
</reference>
<keyword evidence="3 9" id="KW-0863">Zinc-finger</keyword>
<dbReference type="InterPro" id="IPR036236">
    <property type="entry name" value="Znf_C2H2_sf"/>
</dbReference>
<evidence type="ECO:0000256" key="1">
    <source>
        <dbReference type="ARBA" id="ARBA00004123"/>
    </source>
</evidence>
<keyword evidence="8" id="KW-0539">Nucleus</keyword>
<evidence type="ECO:0000256" key="7">
    <source>
        <dbReference type="ARBA" id="ARBA00023163"/>
    </source>
</evidence>
<dbReference type="PANTHER" id="PTHR46481">
    <property type="entry name" value="ZINC FINGER BED DOMAIN-CONTAINING PROTEIN 4"/>
    <property type="match status" value="1"/>
</dbReference>
<keyword evidence="7" id="KW-0804">Transcription</keyword>
<comment type="caution">
    <text evidence="11">The sequence shown here is derived from an EMBL/GenBank/DDBJ whole genome shotgun (WGS) entry which is preliminary data.</text>
</comment>
<dbReference type="EMBL" id="NWSH01001073">
    <property type="protein sequence ID" value="PCG72760.1"/>
    <property type="molecule type" value="Genomic_DNA"/>
</dbReference>
<dbReference type="PROSITE" id="PS50808">
    <property type="entry name" value="ZF_BED"/>
    <property type="match status" value="1"/>
</dbReference>
<dbReference type="Pfam" id="PF05699">
    <property type="entry name" value="Dimer_Tnp_hAT"/>
    <property type="match status" value="1"/>
</dbReference>
<dbReference type="GO" id="GO:0003677">
    <property type="term" value="F:DNA binding"/>
    <property type="evidence" value="ECO:0007669"/>
    <property type="project" value="UniProtKB-KW"/>
</dbReference>
<comment type="subcellular location">
    <subcellularLocation>
        <location evidence="1">Nucleus</location>
    </subcellularLocation>
</comment>
<dbReference type="SUPFAM" id="SSF140996">
    <property type="entry name" value="Hermes dimerisation domain"/>
    <property type="match status" value="1"/>
</dbReference>
<proteinExistence type="predicted"/>
<dbReference type="InterPro" id="IPR012337">
    <property type="entry name" value="RNaseH-like_sf"/>
</dbReference>